<comment type="caution">
    <text evidence="2">The sequence shown here is derived from an EMBL/GenBank/DDBJ whole genome shotgun (WGS) entry which is preliminary data.</text>
</comment>
<keyword evidence="3" id="KW-1185">Reference proteome</keyword>
<gene>
    <name evidence="2" type="ORF">STAS_18407</name>
</gene>
<evidence type="ECO:0000313" key="2">
    <source>
        <dbReference type="EMBL" id="GER41676.1"/>
    </source>
</evidence>
<evidence type="ECO:0000313" key="3">
    <source>
        <dbReference type="Proteomes" id="UP000325081"/>
    </source>
</evidence>
<sequence length="322" mass="36557">MVMFRNSLHAGMPPLVYHSHCFALTLVMRHGGQFENVPKARYTYGSVKNGRMSMEEHINDALDSVEDSTYCVASESEDDDIIFIENVDDISANDGEHVEEIPLNDNEHVVETFSNDHPVVENLKKNNESEIASDRDSQSSEADVKYIDDFKTDLGRKVKPWIKRVVKDIGVNVSKPQAYGTKQRDLIEGTSNFQYNKLWDCRILVEHIEQVGNYMLLKCDNVHGEVSTFNGGQYNKNGDSLAYLPSCMQCNVLGKVGSNLIFWTHTYKKVYAFTILGVNGEMLWDKSVKAIKGQKNGREARDATRQRPLARFNDHQQTAIVR</sequence>
<dbReference type="EMBL" id="BKCP01006183">
    <property type="protein sequence ID" value="GER41676.1"/>
    <property type="molecule type" value="Genomic_DNA"/>
</dbReference>
<reference evidence="3" key="1">
    <citation type="journal article" date="2019" name="Curr. Biol.">
        <title>Genome Sequence of Striga asiatica Provides Insight into the Evolution of Plant Parasitism.</title>
        <authorList>
            <person name="Yoshida S."/>
            <person name="Kim S."/>
            <person name="Wafula E.K."/>
            <person name="Tanskanen J."/>
            <person name="Kim Y.M."/>
            <person name="Honaas L."/>
            <person name="Yang Z."/>
            <person name="Spallek T."/>
            <person name="Conn C.E."/>
            <person name="Ichihashi Y."/>
            <person name="Cheong K."/>
            <person name="Cui S."/>
            <person name="Der J.P."/>
            <person name="Gundlach H."/>
            <person name="Jiao Y."/>
            <person name="Hori C."/>
            <person name="Ishida J.K."/>
            <person name="Kasahara H."/>
            <person name="Kiba T."/>
            <person name="Kim M.S."/>
            <person name="Koo N."/>
            <person name="Laohavisit A."/>
            <person name="Lee Y.H."/>
            <person name="Lumba S."/>
            <person name="McCourt P."/>
            <person name="Mortimer J.C."/>
            <person name="Mutuku J.M."/>
            <person name="Nomura T."/>
            <person name="Sasaki-Sekimoto Y."/>
            <person name="Seto Y."/>
            <person name="Wang Y."/>
            <person name="Wakatake T."/>
            <person name="Sakakibara H."/>
            <person name="Demura T."/>
            <person name="Yamaguchi S."/>
            <person name="Yoneyama K."/>
            <person name="Manabe R.I."/>
            <person name="Nelson D.C."/>
            <person name="Schulman A.H."/>
            <person name="Timko M.P."/>
            <person name="dePamphilis C.W."/>
            <person name="Choi D."/>
            <person name="Shirasu K."/>
        </authorList>
    </citation>
    <scope>NUCLEOTIDE SEQUENCE [LARGE SCALE GENOMIC DNA]</scope>
    <source>
        <strain evidence="3">cv. UVA1</strain>
    </source>
</reference>
<accession>A0A5A7Q9T4</accession>
<organism evidence="2 3">
    <name type="scientific">Striga asiatica</name>
    <name type="common">Asiatic witchweed</name>
    <name type="synonym">Buchnera asiatica</name>
    <dbReference type="NCBI Taxonomy" id="4170"/>
    <lineage>
        <taxon>Eukaryota</taxon>
        <taxon>Viridiplantae</taxon>
        <taxon>Streptophyta</taxon>
        <taxon>Embryophyta</taxon>
        <taxon>Tracheophyta</taxon>
        <taxon>Spermatophyta</taxon>
        <taxon>Magnoliopsida</taxon>
        <taxon>eudicotyledons</taxon>
        <taxon>Gunneridae</taxon>
        <taxon>Pentapetalae</taxon>
        <taxon>asterids</taxon>
        <taxon>lamiids</taxon>
        <taxon>Lamiales</taxon>
        <taxon>Orobanchaceae</taxon>
        <taxon>Buchnereae</taxon>
        <taxon>Striga</taxon>
    </lineage>
</organism>
<feature type="compositionally biased region" description="Basic and acidic residues" evidence="1">
    <location>
        <begin position="296"/>
        <end position="305"/>
    </location>
</feature>
<protein>
    <submittedName>
        <fullName evidence="2">60 kDa chaperonin</fullName>
    </submittedName>
</protein>
<evidence type="ECO:0000256" key="1">
    <source>
        <dbReference type="SAM" id="MobiDB-lite"/>
    </source>
</evidence>
<feature type="region of interest" description="Disordered" evidence="1">
    <location>
        <begin position="295"/>
        <end position="322"/>
    </location>
</feature>
<proteinExistence type="predicted"/>
<dbReference type="Proteomes" id="UP000325081">
    <property type="component" value="Unassembled WGS sequence"/>
</dbReference>
<name>A0A5A7Q9T4_STRAF</name>
<dbReference type="AlphaFoldDB" id="A0A5A7Q9T4"/>